<protein>
    <submittedName>
        <fullName evidence="1">Uncharacterized protein</fullName>
    </submittedName>
</protein>
<evidence type="ECO:0000313" key="2">
    <source>
        <dbReference type="Proteomes" id="UP001056120"/>
    </source>
</evidence>
<organism evidence="1 2">
    <name type="scientific">Smallanthus sonchifolius</name>
    <dbReference type="NCBI Taxonomy" id="185202"/>
    <lineage>
        <taxon>Eukaryota</taxon>
        <taxon>Viridiplantae</taxon>
        <taxon>Streptophyta</taxon>
        <taxon>Embryophyta</taxon>
        <taxon>Tracheophyta</taxon>
        <taxon>Spermatophyta</taxon>
        <taxon>Magnoliopsida</taxon>
        <taxon>eudicotyledons</taxon>
        <taxon>Gunneridae</taxon>
        <taxon>Pentapetalae</taxon>
        <taxon>asterids</taxon>
        <taxon>campanulids</taxon>
        <taxon>Asterales</taxon>
        <taxon>Asteraceae</taxon>
        <taxon>Asteroideae</taxon>
        <taxon>Heliantheae alliance</taxon>
        <taxon>Millerieae</taxon>
        <taxon>Smallanthus</taxon>
    </lineage>
</organism>
<sequence>MDGQKRRVDSPCAADGKDNTVIDQIMLRFRPIAPKPAMAESSGYALPKNDLKRKRAKRKYVRVKKKINKDRECNLSINDTKNWFDLEKTVAMLEDSKADELVVTDPVVKVSNWISFDLSGNKRKGTENNLFISEPPEKVSSDLHGVDLATAVDERKVVESWIMMESVTGMCEDRRLIGYTDDEIWKHLESDSCPGFISNGYDEVLWVNPAYRRLLDLNPDGGAPASEVAVWLTVKVENSTVVKYLPAFSCRVRIEYRSSEKKTRMTVPCDVFKMDSGGFAWLLDVRYALSLGPLN</sequence>
<name>A0ACB9HTD1_9ASTR</name>
<accession>A0ACB9HTD1</accession>
<dbReference type="Proteomes" id="UP001056120">
    <property type="component" value="Linkage Group LG11"/>
</dbReference>
<keyword evidence="2" id="KW-1185">Reference proteome</keyword>
<proteinExistence type="predicted"/>
<reference evidence="2" key="1">
    <citation type="journal article" date="2022" name="Mol. Ecol. Resour.">
        <title>The genomes of chicory, endive, great burdock and yacon provide insights into Asteraceae palaeo-polyploidization history and plant inulin production.</title>
        <authorList>
            <person name="Fan W."/>
            <person name="Wang S."/>
            <person name="Wang H."/>
            <person name="Wang A."/>
            <person name="Jiang F."/>
            <person name="Liu H."/>
            <person name="Zhao H."/>
            <person name="Xu D."/>
            <person name="Zhang Y."/>
        </authorList>
    </citation>
    <scope>NUCLEOTIDE SEQUENCE [LARGE SCALE GENOMIC DNA]</scope>
    <source>
        <strain evidence="2">cv. Yunnan</strain>
    </source>
</reference>
<gene>
    <name evidence="1" type="ORF">L1987_34530</name>
</gene>
<evidence type="ECO:0000313" key="1">
    <source>
        <dbReference type="EMBL" id="KAI3799238.1"/>
    </source>
</evidence>
<dbReference type="EMBL" id="CM042028">
    <property type="protein sequence ID" value="KAI3799238.1"/>
    <property type="molecule type" value="Genomic_DNA"/>
</dbReference>
<reference evidence="1 2" key="2">
    <citation type="journal article" date="2022" name="Mol. Ecol. Resour.">
        <title>The genomes of chicory, endive, great burdock and yacon provide insights into Asteraceae paleo-polyploidization history and plant inulin production.</title>
        <authorList>
            <person name="Fan W."/>
            <person name="Wang S."/>
            <person name="Wang H."/>
            <person name="Wang A."/>
            <person name="Jiang F."/>
            <person name="Liu H."/>
            <person name="Zhao H."/>
            <person name="Xu D."/>
            <person name="Zhang Y."/>
        </authorList>
    </citation>
    <scope>NUCLEOTIDE SEQUENCE [LARGE SCALE GENOMIC DNA]</scope>
    <source>
        <strain evidence="2">cv. Yunnan</strain>
        <tissue evidence="1">Leaves</tissue>
    </source>
</reference>
<comment type="caution">
    <text evidence="1">The sequence shown here is derived from an EMBL/GenBank/DDBJ whole genome shotgun (WGS) entry which is preliminary data.</text>
</comment>